<dbReference type="InterPro" id="IPR000878">
    <property type="entry name" value="4pyrrol_Mease"/>
</dbReference>
<name>A0ABR5SNF2_9BACT</name>
<dbReference type="PANTHER" id="PTHR43182">
    <property type="entry name" value="COBALT-PRECORRIN-6B C(15)-METHYLTRANSFERASE (DECARBOXYLATING)"/>
    <property type="match status" value="1"/>
</dbReference>
<dbReference type="InterPro" id="IPR014777">
    <property type="entry name" value="4pyrrole_Mease_sub1"/>
</dbReference>
<keyword evidence="5" id="KW-0949">S-adenosyl-L-methionine</keyword>
<dbReference type="Gene3D" id="3.30.950.10">
    <property type="entry name" value="Methyltransferase, Cobalt-precorrin-4 Transmethylase, Domain 2"/>
    <property type="match status" value="1"/>
</dbReference>
<dbReference type="InterPro" id="IPR050714">
    <property type="entry name" value="Cobalamin_biosynth_MTase"/>
</dbReference>
<comment type="pathway">
    <text evidence="1">Cofactor biosynthesis; adenosylcobalamin biosynthesis.</text>
</comment>
<evidence type="ECO:0000256" key="1">
    <source>
        <dbReference type="ARBA" id="ARBA00004953"/>
    </source>
</evidence>
<dbReference type="Gene3D" id="3.40.1010.10">
    <property type="entry name" value="Cobalt-precorrin-4 Transmethylase, Domain 1"/>
    <property type="match status" value="1"/>
</dbReference>
<organism evidence="7 8">
    <name type="scientific">Candidatus Magnetominusculus xianensis</name>
    <dbReference type="NCBI Taxonomy" id="1748249"/>
    <lineage>
        <taxon>Bacteria</taxon>
        <taxon>Pseudomonadati</taxon>
        <taxon>Nitrospirota</taxon>
        <taxon>Nitrospiria</taxon>
        <taxon>Nitrospirales</taxon>
        <taxon>Nitrospiraceae</taxon>
        <taxon>Candidatus Magnetominusculus</taxon>
    </lineage>
</organism>
<sequence>MYKILVISAGPGGAQYMTYAAVKRARECEILIGTRGQLTALDIAPSENAIEENRIEEILNLIGRYEDKLIGVLVTGDAGIFSLSQKIYDRYGKGSVLEVIPGVSSIQAAFAKIKESWLDVRVFSFHGRQIEGAEECLQCPKAVILCDKQNTSRVILEAMIPLGLFSQKRDIYVCQNLTRDGEKIIEIKNPEALQTITPAGKELILLNLGKMLE</sequence>
<dbReference type="CDD" id="cd11644">
    <property type="entry name" value="Precorrin-6Y-MT"/>
    <property type="match status" value="1"/>
</dbReference>
<accession>A0ABR5SNF2</accession>
<dbReference type="InterPro" id="IPR014776">
    <property type="entry name" value="4pyrrole_Mease_sub2"/>
</dbReference>
<dbReference type="InterPro" id="IPR012818">
    <property type="entry name" value="CbiE"/>
</dbReference>
<dbReference type="PANTHER" id="PTHR43182:SF1">
    <property type="entry name" value="COBALT-PRECORRIN-7 C(5)-METHYLTRANSFERASE"/>
    <property type="match status" value="1"/>
</dbReference>
<dbReference type="SUPFAM" id="SSF53790">
    <property type="entry name" value="Tetrapyrrole methylase"/>
    <property type="match status" value="1"/>
</dbReference>
<evidence type="ECO:0000259" key="6">
    <source>
        <dbReference type="Pfam" id="PF00590"/>
    </source>
</evidence>
<evidence type="ECO:0000313" key="7">
    <source>
        <dbReference type="EMBL" id="KWT94655.1"/>
    </source>
</evidence>
<protein>
    <submittedName>
        <fullName evidence="7">Precorrin-6Y-methylase</fullName>
        <ecNumber evidence="7">2.1.1.-</ecNumber>
    </submittedName>
</protein>
<dbReference type="EC" id="2.1.1.-" evidence="7"/>
<evidence type="ECO:0000256" key="2">
    <source>
        <dbReference type="ARBA" id="ARBA00022573"/>
    </source>
</evidence>
<keyword evidence="4 7" id="KW-0808">Transferase</keyword>
<evidence type="ECO:0000256" key="5">
    <source>
        <dbReference type="ARBA" id="ARBA00022691"/>
    </source>
</evidence>
<gene>
    <name evidence="7" type="primary">cbiE</name>
    <name evidence="7" type="ORF">ASN18_0194</name>
</gene>
<evidence type="ECO:0000313" key="8">
    <source>
        <dbReference type="Proteomes" id="UP000060487"/>
    </source>
</evidence>
<evidence type="ECO:0000256" key="3">
    <source>
        <dbReference type="ARBA" id="ARBA00022603"/>
    </source>
</evidence>
<keyword evidence="2" id="KW-0169">Cobalamin biosynthesis</keyword>
<comment type="caution">
    <text evidence="7">The sequence shown here is derived from an EMBL/GenBank/DDBJ whole genome shotgun (WGS) entry which is preliminary data.</text>
</comment>
<proteinExistence type="predicted"/>
<feature type="domain" description="Tetrapyrrole methylase" evidence="6">
    <location>
        <begin position="3"/>
        <end position="186"/>
    </location>
</feature>
<dbReference type="EMBL" id="LNQR01000004">
    <property type="protein sequence ID" value="KWT94655.1"/>
    <property type="molecule type" value="Genomic_DNA"/>
</dbReference>
<evidence type="ECO:0000256" key="4">
    <source>
        <dbReference type="ARBA" id="ARBA00022679"/>
    </source>
</evidence>
<reference evidence="7 8" key="1">
    <citation type="submission" date="2015-11" db="EMBL/GenBank/DDBJ databases">
        <authorList>
            <person name="Lin W."/>
        </authorList>
    </citation>
    <scope>NUCLEOTIDE SEQUENCE [LARGE SCALE GENOMIC DNA]</scope>
    <source>
        <strain evidence="7 8">HCH-1</strain>
    </source>
</reference>
<dbReference type="Pfam" id="PF00590">
    <property type="entry name" value="TP_methylase"/>
    <property type="match status" value="1"/>
</dbReference>
<keyword evidence="3 7" id="KW-0489">Methyltransferase</keyword>
<keyword evidence="8" id="KW-1185">Reference proteome</keyword>
<dbReference type="GO" id="GO:0008168">
    <property type="term" value="F:methyltransferase activity"/>
    <property type="evidence" value="ECO:0007669"/>
    <property type="project" value="UniProtKB-KW"/>
</dbReference>
<dbReference type="GO" id="GO:0032259">
    <property type="term" value="P:methylation"/>
    <property type="evidence" value="ECO:0007669"/>
    <property type="project" value="UniProtKB-KW"/>
</dbReference>
<dbReference type="Proteomes" id="UP000060487">
    <property type="component" value="Unassembled WGS sequence"/>
</dbReference>
<dbReference type="InterPro" id="IPR035996">
    <property type="entry name" value="4pyrrol_Methylase_sf"/>
</dbReference>
<dbReference type="RefSeq" id="WP_085050726.1">
    <property type="nucleotide sequence ID" value="NZ_LNQR01000004.1"/>
</dbReference>
<dbReference type="NCBIfam" id="TIGR02467">
    <property type="entry name" value="CbiE"/>
    <property type="match status" value="1"/>
</dbReference>